<gene>
    <name evidence="1" type="ORF">R3I93_015216</name>
</gene>
<proteinExistence type="predicted"/>
<protein>
    <submittedName>
        <fullName evidence="1">Uncharacterized protein</fullName>
    </submittedName>
</protein>
<reference evidence="1 2" key="1">
    <citation type="submission" date="2024-02" db="EMBL/GenBank/DDBJ databases">
        <title>Chromosome-level genome assembly of the Eurasian Minnow (Phoxinus phoxinus).</title>
        <authorList>
            <person name="Oriowo T.O."/>
            <person name="Martin S."/>
            <person name="Stange M."/>
            <person name="Chrysostomakis Y."/>
            <person name="Brown T."/>
            <person name="Winkler S."/>
            <person name="Kukowka S."/>
            <person name="Myers E.W."/>
            <person name="Bohne A."/>
        </authorList>
    </citation>
    <scope>NUCLEOTIDE SEQUENCE [LARGE SCALE GENOMIC DNA]</scope>
    <source>
        <strain evidence="1">ZFMK-TIS-60720</strain>
        <tissue evidence="1">Whole Organism</tissue>
    </source>
</reference>
<name>A0AAN9H1H1_9TELE</name>
<keyword evidence="2" id="KW-1185">Reference proteome</keyword>
<dbReference type="Proteomes" id="UP001364617">
    <property type="component" value="Unassembled WGS sequence"/>
</dbReference>
<sequence length="68" mass="7496">MCLHVLLRARGCGGGIERRERLEERTRSLSDKVRSACICRCLGAIEGNNENNSVWDSQALADGCVRCS</sequence>
<evidence type="ECO:0000313" key="2">
    <source>
        <dbReference type="Proteomes" id="UP001364617"/>
    </source>
</evidence>
<evidence type="ECO:0000313" key="1">
    <source>
        <dbReference type="EMBL" id="KAK7140997.1"/>
    </source>
</evidence>
<dbReference type="AlphaFoldDB" id="A0AAN9H1H1"/>
<dbReference type="EMBL" id="JAYKXH010000016">
    <property type="protein sequence ID" value="KAK7140997.1"/>
    <property type="molecule type" value="Genomic_DNA"/>
</dbReference>
<accession>A0AAN9H1H1</accession>
<organism evidence="1 2">
    <name type="scientific">Phoxinus phoxinus</name>
    <name type="common">Eurasian minnow</name>
    <dbReference type="NCBI Taxonomy" id="58324"/>
    <lineage>
        <taxon>Eukaryota</taxon>
        <taxon>Metazoa</taxon>
        <taxon>Chordata</taxon>
        <taxon>Craniata</taxon>
        <taxon>Vertebrata</taxon>
        <taxon>Euteleostomi</taxon>
        <taxon>Actinopterygii</taxon>
        <taxon>Neopterygii</taxon>
        <taxon>Teleostei</taxon>
        <taxon>Ostariophysi</taxon>
        <taxon>Cypriniformes</taxon>
        <taxon>Leuciscidae</taxon>
        <taxon>Phoxininae</taxon>
        <taxon>Phoxinus</taxon>
    </lineage>
</organism>
<comment type="caution">
    <text evidence="1">The sequence shown here is derived from an EMBL/GenBank/DDBJ whole genome shotgun (WGS) entry which is preliminary data.</text>
</comment>